<evidence type="ECO:0000256" key="4">
    <source>
        <dbReference type="ARBA" id="ARBA00022989"/>
    </source>
</evidence>
<evidence type="ECO:0000256" key="6">
    <source>
        <dbReference type="SAM" id="Coils"/>
    </source>
</evidence>
<dbReference type="RefSeq" id="WP_222405040.1">
    <property type="nucleotide sequence ID" value="NZ_JAHVKP010000001.1"/>
</dbReference>
<dbReference type="InterPro" id="IPR003856">
    <property type="entry name" value="LPS_length_determ_N"/>
</dbReference>
<proteinExistence type="predicted"/>
<dbReference type="PANTHER" id="PTHR32309:SF13">
    <property type="entry name" value="FERRIC ENTEROBACTIN TRANSPORT PROTEIN FEPE"/>
    <property type="match status" value="1"/>
</dbReference>
<keyword evidence="5 7" id="KW-0472">Membrane</keyword>
<organism evidence="9 10">
    <name type="scientific">Qipengyuania aquimaris</name>
    <dbReference type="NCBI Taxonomy" id="255984"/>
    <lineage>
        <taxon>Bacteria</taxon>
        <taxon>Pseudomonadati</taxon>
        <taxon>Pseudomonadota</taxon>
        <taxon>Alphaproteobacteria</taxon>
        <taxon>Sphingomonadales</taxon>
        <taxon>Erythrobacteraceae</taxon>
        <taxon>Qipengyuania</taxon>
    </lineage>
</organism>
<feature type="domain" description="Polysaccharide chain length determinant N-terminal" evidence="8">
    <location>
        <begin position="22"/>
        <end position="104"/>
    </location>
</feature>
<feature type="transmembrane region" description="Helical" evidence="7">
    <location>
        <begin position="31"/>
        <end position="52"/>
    </location>
</feature>
<comment type="caution">
    <text evidence="9">The sequence shown here is derived from an EMBL/GenBank/DDBJ whole genome shotgun (WGS) entry which is preliminary data.</text>
</comment>
<keyword evidence="6" id="KW-0175">Coiled coil</keyword>
<keyword evidence="2" id="KW-1003">Cell membrane</keyword>
<sequence>MSNEFEDEYSENSSQLGNLIPYLPTIIRERWLLLVCPAILFLGAGIAAAFTLPEVYRSSATLLVETPRLSNDVLGAETELVDRRVETFRRQILSRPRLIELVQKHRLYPDMGEDAGLSANVDELREAISIEAVSSRTGFGRPSTVAFELSFDYSEPSSAQAVMQDITEQILFLDVTQSAEQANNTVQFLTEQASAIESQIDEVAAEIRSITATNGLALSNPGMLALGDSSGSSEVQIIALQRDNALLRAQRAAQQSSAQRDPIVSAAEAELAAARARYTENHPDIALARRRLEEARQLAASNQARLPDDTIDQQIAANNAQIDALRSIRAQDVSRQARAQNAMARSPLVQEQIAQKQQRLNQYNEQYEAVTERLRQAQASARAESERKGERLSIIEPPSLPLGPISPNRTSLIGAGLVGGIGLGLLLVLFLELFKRPIRDPGDILEITGSTSLGSIPTVEGGANDGSKSWQSRLSFGRFASHEQVV</sequence>
<accession>A0A9Q3S1J2</accession>
<evidence type="ECO:0000313" key="9">
    <source>
        <dbReference type="EMBL" id="MBY6218115.1"/>
    </source>
</evidence>
<gene>
    <name evidence="9" type="ORF">KUV31_07130</name>
</gene>
<feature type="transmembrane region" description="Helical" evidence="7">
    <location>
        <begin position="412"/>
        <end position="431"/>
    </location>
</feature>
<evidence type="ECO:0000256" key="2">
    <source>
        <dbReference type="ARBA" id="ARBA00022475"/>
    </source>
</evidence>
<dbReference type="GO" id="GO:0005886">
    <property type="term" value="C:plasma membrane"/>
    <property type="evidence" value="ECO:0007669"/>
    <property type="project" value="UniProtKB-SubCell"/>
</dbReference>
<dbReference type="PANTHER" id="PTHR32309">
    <property type="entry name" value="TYROSINE-PROTEIN KINASE"/>
    <property type="match status" value="1"/>
</dbReference>
<keyword evidence="4 7" id="KW-1133">Transmembrane helix</keyword>
<dbReference type="GO" id="GO:0004713">
    <property type="term" value="F:protein tyrosine kinase activity"/>
    <property type="evidence" value="ECO:0007669"/>
    <property type="project" value="TreeGrafter"/>
</dbReference>
<protein>
    <submittedName>
        <fullName evidence="9">Lipopolysaccharide biosynthesis protein</fullName>
    </submittedName>
</protein>
<feature type="coiled-coil region" evidence="6">
    <location>
        <begin position="353"/>
        <end position="387"/>
    </location>
</feature>
<dbReference type="Proteomes" id="UP000824927">
    <property type="component" value="Unassembled WGS sequence"/>
</dbReference>
<dbReference type="AlphaFoldDB" id="A0A9Q3S1J2"/>
<dbReference type="EMBL" id="JAHVKP010000001">
    <property type="protein sequence ID" value="MBY6218115.1"/>
    <property type="molecule type" value="Genomic_DNA"/>
</dbReference>
<reference evidence="9" key="1">
    <citation type="submission" date="2021-06" db="EMBL/GenBank/DDBJ databases">
        <title>50 bacteria genomes isolated from Dapeng, Shenzhen, China.</title>
        <authorList>
            <person name="Zheng W."/>
            <person name="Yu S."/>
            <person name="Huang Y."/>
        </authorList>
    </citation>
    <scope>NUCLEOTIDE SEQUENCE</scope>
    <source>
        <strain evidence="9">DP4N28-2</strain>
    </source>
</reference>
<evidence type="ECO:0000259" key="8">
    <source>
        <dbReference type="Pfam" id="PF02706"/>
    </source>
</evidence>
<name>A0A9Q3S1J2_9SPHN</name>
<keyword evidence="3 7" id="KW-0812">Transmembrane</keyword>
<dbReference type="Pfam" id="PF02706">
    <property type="entry name" value="Wzz"/>
    <property type="match status" value="1"/>
</dbReference>
<dbReference type="InterPro" id="IPR050445">
    <property type="entry name" value="Bact_polysacc_biosynth/exp"/>
</dbReference>
<evidence type="ECO:0000256" key="5">
    <source>
        <dbReference type="ARBA" id="ARBA00023136"/>
    </source>
</evidence>
<evidence type="ECO:0000256" key="3">
    <source>
        <dbReference type="ARBA" id="ARBA00022692"/>
    </source>
</evidence>
<evidence type="ECO:0000256" key="7">
    <source>
        <dbReference type="SAM" id="Phobius"/>
    </source>
</evidence>
<comment type="subcellular location">
    <subcellularLocation>
        <location evidence="1">Cell membrane</location>
        <topology evidence="1">Multi-pass membrane protein</topology>
    </subcellularLocation>
</comment>
<evidence type="ECO:0000313" key="10">
    <source>
        <dbReference type="Proteomes" id="UP000824927"/>
    </source>
</evidence>
<evidence type="ECO:0000256" key="1">
    <source>
        <dbReference type="ARBA" id="ARBA00004651"/>
    </source>
</evidence>
<feature type="coiled-coil region" evidence="6">
    <location>
        <begin position="179"/>
        <end position="206"/>
    </location>
</feature>